<dbReference type="GO" id="GO:0005634">
    <property type="term" value="C:nucleus"/>
    <property type="evidence" value="ECO:0007669"/>
    <property type="project" value="TreeGrafter"/>
</dbReference>
<dbReference type="PANTHER" id="PTHR11736">
    <property type="entry name" value="MELANOMA-ASSOCIATED ANTIGEN MAGE ANTIGEN"/>
    <property type="match status" value="1"/>
</dbReference>
<dbReference type="Proteomes" id="UP000504623">
    <property type="component" value="Unplaced"/>
</dbReference>
<dbReference type="GeneID" id="102838518"/>
<dbReference type="PANTHER" id="PTHR11736:SF67">
    <property type="entry name" value="MELANOMA-ASSOCIATED ANTIGEN B6B"/>
    <property type="match status" value="1"/>
</dbReference>
<gene>
    <name evidence="4" type="primary">LOC102838518</name>
</gene>
<dbReference type="PROSITE" id="PS50838">
    <property type="entry name" value="MAGE"/>
    <property type="match status" value="1"/>
</dbReference>
<protein>
    <submittedName>
        <fullName evidence="4">Melanoma-associated antigen B1-like</fullName>
    </submittedName>
</protein>
<feature type="region of interest" description="Disordered" evidence="1">
    <location>
        <begin position="1"/>
        <end position="26"/>
    </location>
</feature>
<evidence type="ECO:0000313" key="4">
    <source>
        <dbReference type="RefSeq" id="XP_006835730.1"/>
    </source>
</evidence>
<proteinExistence type="predicted"/>
<feature type="domain" description="MAGE" evidence="2">
    <location>
        <begin position="31"/>
        <end position="230"/>
    </location>
</feature>
<dbReference type="InterPro" id="IPR041899">
    <property type="entry name" value="MAGE_WH2"/>
</dbReference>
<feature type="compositionally biased region" description="Basic residues" evidence="1">
    <location>
        <begin position="1"/>
        <end position="12"/>
    </location>
</feature>
<dbReference type="OrthoDB" id="205198at2759"/>
<dbReference type="SMART" id="SM01373">
    <property type="entry name" value="MAGE"/>
    <property type="match status" value="1"/>
</dbReference>
<dbReference type="Pfam" id="PF01454">
    <property type="entry name" value="MAGE"/>
    <property type="match status" value="1"/>
</dbReference>
<evidence type="ECO:0000313" key="3">
    <source>
        <dbReference type="Proteomes" id="UP000504623"/>
    </source>
</evidence>
<organism evidence="3 4">
    <name type="scientific">Chrysochloris asiatica</name>
    <name type="common">Cape golden mole</name>
    <dbReference type="NCBI Taxonomy" id="185453"/>
    <lineage>
        <taxon>Eukaryota</taxon>
        <taxon>Metazoa</taxon>
        <taxon>Chordata</taxon>
        <taxon>Craniata</taxon>
        <taxon>Vertebrata</taxon>
        <taxon>Euteleostomi</taxon>
        <taxon>Mammalia</taxon>
        <taxon>Eutheria</taxon>
        <taxon>Afrotheria</taxon>
        <taxon>Chrysochloridae</taxon>
        <taxon>Chrysochlorinae</taxon>
        <taxon>Chrysochloris</taxon>
    </lineage>
</organism>
<dbReference type="GO" id="GO:0000122">
    <property type="term" value="P:negative regulation of transcription by RNA polymerase II"/>
    <property type="evidence" value="ECO:0007669"/>
    <property type="project" value="TreeGrafter"/>
</dbReference>
<keyword evidence="3" id="KW-1185">Reference proteome</keyword>
<reference evidence="4" key="1">
    <citation type="submission" date="2025-08" db="UniProtKB">
        <authorList>
            <consortium name="RefSeq"/>
        </authorList>
    </citation>
    <scope>IDENTIFICATION</scope>
    <source>
        <tissue evidence="4">Spleen</tissue>
    </source>
</reference>
<dbReference type="AlphaFoldDB" id="A0A9B0WJB2"/>
<name>A0A9B0WJB2_CHRAS</name>
<dbReference type="InterPro" id="IPR002190">
    <property type="entry name" value="MHD_dom"/>
</dbReference>
<dbReference type="Pfam" id="PF12440">
    <property type="entry name" value="MAGE_N"/>
    <property type="match status" value="1"/>
</dbReference>
<dbReference type="Gene3D" id="1.10.10.1200">
    <property type="entry name" value="MAGE homology domain, winged helix WH1 motif"/>
    <property type="match status" value="1"/>
</dbReference>
<dbReference type="Gene3D" id="1.10.10.1210">
    <property type="entry name" value="MAGE homology domain, winged helix WH2 motif"/>
    <property type="match status" value="1"/>
</dbReference>
<dbReference type="InterPro" id="IPR041898">
    <property type="entry name" value="MAGE_WH1"/>
</dbReference>
<evidence type="ECO:0000259" key="2">
    <source>
        <dbReference type="PROSITE" id="PS50838"/>
    </source>
</evidence>
<evidence type="ECO:0000256" key="1">
    <source>
        <dbReference type="SAM" id="MobiDB-lite"/>
    </source>
</evidence>
<dbReference type="InterPro" id="IPR021072">
    <property type="entry name" value="MAGE_N"/>
</dbReference>
<dbReference type="RefSeq" id="XP_006835730.1">
    <property type="nucleotide sequence ID" value="XM_006835667.1"/>
</dbReference>
<accession>A0A9B0WJB2</accession>
<dbReference type="FunFam" id="1.10.10.1210:FF:000001">
    <property type="entry name" value="melanoma-associated antigen D1"/>
    <property type="match status" value="1"/>
</dbReference>
<sequence>MPRGQKSKLRAREKRERARIETQGLQGSEASATKVSALVQFMSEMYKNKQPIMMAELQKVLHKKYKEESFEILKRAMDRMEVVFGLELKEINPNSNYYYFASKLNIAKGRSLTGGSGLPKSGLVMVLLGVIFMNGNRASEDEIWEFLNALGIYAGQMHSIFGEPRKFITKDLVMERFLVYRKVPKSDPPCNEFLWGPRAYAETTKMKVLQVLAKINNTDPSSFPVLYEEALRDEEERAQARAVNDRAGVRSKGK</sequence>
<dbReference type="InterPro" id="IPR037445">
    <property type="entry name" value="MAGE"/>
</dbReference>